<evidence type="ECO:0000256" key="2">
    <source>
        <dbReference type="ARBA" id="ARBA00012438"/>
    </source>
</evidence>
<dbReference type="SUPFAM" id="SSF47384">
    <property type="entry name" value="Homodimeric domain of signal transducing histidine kinase"/>
    <property type="match status" value="1"/>
</dbReference>
<dbReference type="GO" id="GO:0016301">
    <property type="term" value="F:kinase activity"/>
    <property type="evidence" value="ECO:0007669"/>
    <property type="project" value="UniProtKB-KW"/>
</dbReference>
<keyword evidence="3" id="KW-0597">Phosphoprotein</keyword>
<comment type="caution">
    <text evidence="10">The sequence shown here is derived from an EMBL/GenBank/DDBJ whole genome shotgun (WGS) entry which is preliminary data.</text>
</comment>
<dbReference type="SMART" id="SM00387">
    <property type="entry name" value="HATPase_c"/>
    <property type="match status" value="1"/>
</dbReference>
<dbReference type="Pfam" id="PF00512">
    <property type="entry name" value="HisKA"/>
    <property type="match status" value="1"/>
</dbReference>
<dbReference type="Proteomes" id="UP001230005">
    <property type="component" value="Unassembled WGS sequence"/>
</dbReference>
<evidence type="ECO:0000256" key="4">
    <source>
        <dbReference type="ARBA" id="ARBA00022679"/>
    </source>
</evidence>
<dbReference type="EMBL" id="JAUSUG010000019">
    <property type="protein sequence ID" value="MDQ0256749.1"/>
    <property type="molecule type" value="Genomic_DNA"/>
</dbReference>
<dbReference type="SMART" id="SM00388">
    <property type="entry name" value="HisKA"/>
    <property type="match status" value="1"/>
</dbReference>
<evidence type="ECO:0000256" key="5">
    <source>
        <dbReference type="ARBA" id="ARBA00022741"/>
    </source>
</evidence>
<evidence type="ECO:0000256" key="3">
    <source>
        <dbReference type="ARBA" id="ARBA00022553"/>
    </source>
</evidence>
<dbReference type="EC" id="2.7.13.3" evidence="2"/>
<keyword evidence="7" id="KW-0067">ATP-binding</keyword>
<dbReference type="RefSeq" id="WP_307329382.1">
    <property type="nucleotide sequence ID" value="NZ_JAUSUG010000019.1"/>
</dbReference>
<dbReference type="PANTHER" id="PTHR43065">
    <property type="entry name" value="SENSOR HISTIDINE KINASE"/>
    <property type="match status" value="1"/>
</dbReference>
<proteinExistence type="predicted"/>
<keyword evidence="8" id="KW-0902">Two-component regulatory system</keyword>
<comment type="catalytic activity">
    <reaction evidence="1">
        <text>ATP + protein L-histidine = ADP + protein N-phospho-L-histidine.</text>
        <dbReference type="EC" id="2.7.13.3"/>
    </reaction>
</comment>
<dbReference type="InterPro" id="IPR003594">
    <property type="entry name" value="HATPase_dom"/>
</dbReference>
<evidence type="ECO:0000256" key="7">
    <source>
        <dbReference type="ARBA" id="ARBA00022840"/>
    </source>
</evidence>
<dbReference type="InterPro" id="IPR005467">
    <property type="entry name" value="His_kinase_dom"/>
</dbReference>
<evidence type="ECO:0000256" key="6">
    <source>
        <dbReference type="ARBA" id="ARBA00022777"/>
    </source>
</evidence>
<dbReference type="PRINTS" id="PR00344">
    <property type="entry name" value="BCTRLSENSOR"/>
</dbReference>
<dbReference type="Pfam" id="PF02518">
    <property type="entry name" value="HATPase_c"/>
    <property type="match status" value="1"/>
</dbReference>
<dbReference type="PROSITE" id="PS50109">
    <property type="entry name" value="HIS_KIN"/>
    <property type="match status" value="1"/>
</dbReference>
<dbReference type="Gene3D" id="1.10.287.130">
    <property type="match status" value="1"/>
</dbReference>
<dbReference type="PANTHER" id="PTHR43065:SF10">
    <property type="entry name" value="PEROXIDE STRESS-ACTIVATED HISTIDINE KINASE MAK3"/>
    <property type="match status" value="1"/>
</dbReference>
<dbReference type="Gene3D" id="1.10.490.70">
    <property type="entry name" value="Histidine kinase N-terminal domain"/>
    <property type="match status" value="1"/>
</dbReference>
<dbReference type="InterPro" id="IPR003661">
    <property type="entry name" value="HisK_dim/P_dom"/>
</dbReference>
<protein>
    <recommendedName>
        <fullName evidence="2">histidine kinase</fullName>
        <ecNumber evidence="2">2.7.13.3</ecNumber>
    </recommendedName>
</protein>
<dbReference type="CDD" id="cd00075">
    <property type="entry name" value="HATPase"/>
    <property type="match status" value="1"/>
</dbReference>
<evidence type="ECO:0000256" key="8">
    <source>
        <dbReference type="ARBA" id="ARBA00023012"/>
    </source>
</evidence>
<keyword evidence="11" id="KW-1185">Reference proteome</keyword>
<evidence type="ECO:0000259" key="9">
    <source>
        <dbReference type="PROSITE" id="PS50109"/>
    </source>
</evidence>
<dbReference type="Gene3D" id="3.30.565.10">
    <property type="entry name" value="Histidine kinase-like ATPase, C-terminal domain"/>
    <property type="match status" value="1"/>
</dbReference>
<organism evidence="10 11">
    <name type="scientific">Evansella vedderi</name>
    <dbReference type="NCBI Taxonomy" id="38282"/>
    <lineage>
        <taxon>Bacteria</taxon>
        <taxon>Bacillati</taxon>
        <taxon>Bacillota</taxon>
        <taxon>Bacilli</taxon>
        <taxon>Bacillales</taxon>
        <taxon>Bacillaceae</taxon>
        <taxon>Evansella</taxon>
    </lineage>
</organism>
<dbReference type="InterPro" id="IPR036097">
    <property type="entry name" value="HisK_dim/P_sf"/>
</dbReference>
<feature type="domain" description="Histidine kinase" evidence="9">
    <location>
        <begin position="169"/>
        <end position="371"/>
    </location>
</feature>
<keyword evidence="4" id="KW-0808">Transferase</keyword>
<reference evidence="10 11" key="1">
    <citation type="submission" date="2023-07" db="EMBL/GenBank/DDBJ databases">
        <title>Genomic Encyclopedia of Type Strains, Phase IV (KMG-IV): sequencing the most valuable type-strain genomes for metagenomic binning, comparative biology and taxonomic classification.</title>
        <authorList>
            <person name="Goeker M."/>
        </authorList>
    </citation>
    <scope>NUCLEOTIDE SEQUENCE [LARGE SCALE GENOMIC DNA]</scope>
    <source>
        <strain evidence="10 11">DSM 9768</strain>
    </source>
</reference>
<gene>
    <name evidence="10" type="ORF">J2S74_004171</name>
</gene>
<dbReference type="InterPro" id="IPR036890">
    <property type="entry name" value="HATPase_C_sf"/>
</dbReference>
<dbReference type="InterPro" id="IPR004358">
    <property type="entry name" value="Sig_transdc_His_kin-like_C"/>
</dbReference>
<keyword evidence="6 10" id="KW-0418">Kinase</keyword>
<dbReference type="SUPFAM" id="SSF55874">
    <property type="entry name" value="ATPase domain of HSP90 chaperone/DNA topoisomerase II/histidine kinase"/>
    <property type="match status" value="1"/>
</dbReference>
<keyword evidence="5" id="KW-0547">Nucleotide-binding</keyword>
<dbReference type="CDD" id="cd00082">
    <property type="entry name" value="HisKA"/>
    <property type="match status" value="1"/>
</dbReference>
<accession>A0ABU0A0T5</accession>
<sequence>MSFSEKVMQSSVDTVIEFLERNETNLIQTWEEKIIMEGNVSKECIQENGLLMYKLVLQTLKDLLDEERIKQLAFKLAEERIDAKSNIGDLVYNVNLGRSIILKYIIQSNIPIDDLEKIIDKINKQFDNFSHQAVTRYTLIKEKEIQEKNHFIQQSHKDRLSILGQISSSFVHEFRNPLTSVIGFSKLLRKELPDHNYLNIIDHELDQLSYSITQFLHTSKMEVMDNKVTEVNLGELLEDILKFLYPSIVDEDVSVLTDVDSSIVVHANESELRQVFLNILFNSIDAVKHNDHSREIYVSCIEESGKINVSITNNGPEIPVSVQETIFEPFYTTKELGTGIGLFVCKKIIQKHNGDIICQSNKKETKFTIYL</sequence>
<dbReference type="Pfam" id="PF09385">
    <property type="entry name" value="HisK_N"/>
    <property type="match status" value="1"/>
</dbReference>
<dbReference type="InterPro" id="IPR018984">
    <property type="entry name" value="Histidine_kinase_N"/>
</dbReference>
<name>A0ABU0A0T5_9BACI</name>
<evidence type="ECO:0000313" key="11">
    <source>
        <dbReference type="Proteomes" id="UP001230005"/>
    </source>
</evidence>
<evidence type="ECO:0000313" key="10">
    <source>
        <dbReference type="EMBL" id="MDQ0256749.1"/>
    </source>
</evidence>
<evidence type="ECO:0000256" key="1">
    <source>
        <dbReference type="ARBA" id="ARBA00000085"/>
    </source>
</evidence>